<evidence type="ECO:0000313" key="2">
    <source>
        <dbReference type="Proteomes" id="UP001396334"/>
    </source>
</evidence>
<protein>
    <submittedName>
        <fullName evidence="1">Uncharacterized protein</fullName>
    </submittedName>
</protein>
<gene>
    <name evidence="1" type="ORF">V6N11_023247</name>
</gene>
<dbReference type="EMBL" id="JBBPBN010000005">
    <property type="protein sequence ID" value="KAK9038372.1"/>
    <property type="molecule type" value="Genomic_DNA"/>
</dbReference>
<proteinExistence type="predicted"/>
<keyword evidence="2" id="KW-1185">Reference proteome</keyword>
<dbReference type="Proteomes" id="UP001396334">
    <property type="component" value="Unassembled WGS sequence"/>
</dbReference>
<name>A0ABR2TLZ4_9ROSI</name>
<evidence type="ECO:0000313" key="1">
    <source>
        <dbReference type="EMBL" id="KAK9038372.1"/>
    </source>
</evidence>
<accession>A0ABR2TLZ4</accession>
<organism evidence="1 2">
    <name type="scientific">Hibiscus sabdariffa</name>
    <name type="common">roselle</name>
    <dbReference type="NCBI Taxonomy" id="183260"/>
    <lineage>
        <taxon>Eukaryota</taxon>
        <taxon>Viridiplantae</taxon>
        <taxon>Streptophyta</taxon>
        <taxon>Embryophyta</taxon>
        <taxon>Tracheophyta</taxon>
        <taxon>Spermatophyta</taxon>
        <taxon>Magnoliopsida</taxon>
        <taxon>eudicotyledons</taxon>
        <taxon>Gunneridae</taxon>
        <taxon>Pentapetalae</taxon>
        <taxon>rosids</taxon>
        <taxon>malvids</taxon>
        <taxon>Malvales</taxon>
        <taxon>Malvaceae</taxon>
        <taxon>Malvoideae</taxon>
        <taxon>Hibiscus</taxon>
    </lineage>
</organism>
<reference evidence="1 2" key="1">
    <citation type="journal article" date="2024" name="G3 (Bethesda)">
        <title>Genome assembly of Hibiscus sabdariffa L. provides insights into metabolisms of medicinal natural products.</title>
        <authorList>
            <person name="Kim T."/>
        </authorList>
    </citation>
    <scope>NUCLEOTIDE SEQUENCE [LARGE SCALE GENOMIC DNA]</scope>
    <source>
        <strain evidence="1">TK-2024</strain>
        <tissue evidence="1">Old leaves</tissue>
    </source>
</reference>
<sequence>MHHYLGDGVSSQTSVANMVVVSRQWNISYLPEPLPNAILFSELRQFDHLIILWVLMYLHGDGLSHFKFWYTKIKNWQGSLKDLRRIKLKGGIRA</sequence>
<comment type="caution">
    <text evidence="1">The sequence shown here is derived from an EMBL/GenBank/DDBJ whole genome shotgun (WGS) entry which is preliminary data.</text>
</comment>